<reference evidence="2" key="3">
    <citation type="submission" date="2025-09" db="UniProtKB">
        <authorList>
            <consortium name="Ensembl"/>
        </authorList>
    </citation>
    <scope>IDENTIFICATION</scope>
</reference>
<protein>
    <recommendedName>
        <fullName evidence="1">SUZ domain-containing protein</fullName>
    </recommendedName>
</protein>
<reference evidence="3" key="1">
    <citation type="submission" date="2018-06" db="EMBL/GenBank/DDBJ databases">
        <title>Genome assembly of Danube salmon.</title>
        <authorList>
            <person name="Macqueen D.J."/>
            <person name="Gundappa M.K."/>
        </authorList>
    </citation>
    <scope>NUCLEOTIDE SEQUENCE [LARGE SCALE GENOMIC DNA]</scope>
</reference>
<dbReference type="InterPro" id="IPR024771">
    <property type="entry name" value="SUZ"/>
</dbReference>
<accession>A0A4W5KTB0</accession>
<evidence type="ECO:0000313" key="2">
    <source>
        <dbReference type="Ensembl" id="ENSHHUP00000015461.1"/>
    </source>
</evidence>
<keyword evidence="3" id="KW-1185">Reference proteome</keyword>
<evidence type="ECO:0000259" key="1">
    <source>
        <dbReference type="Pfam" id="PF12752"/>
    </source>
</evidence>
<dbReference type="AlphaFoldDB" id="A0A4W5KTB0"/>
<sequence>AQLHFNHRSFCSFRISQKEKLSSNNYTWSPLMTAIVIQDNSTHVKSLAQREAQYAKSRKRILGSASPEEWPQEKLNADG</sequence>
<name>A0A4W5KTB0_9TELE</name>
<dbReference type="Proteomes" id="UP000314982">
    <property type="component" value="Unassembled WGS sequence"/>
</dbReference>
<reference evidence="2" key="2">
    <citation type="submission" date="2025-08" db="UniProtKB">
        <authorList>
            <consortium name="Ensembl"/>
        </authorList>
    </citation>
    <scope>IDENTIFICATION</scope>
</reference>
<dbReference type="Pfam" id="PF12752">
    <property type="entry name" value="SUZ"/>
    <property type="match status" value="1"/>
</dbReference>
<proteinExistence type="predicted"/>
<feature type="domain" description="SUZ" evidence="1">
    <location>
        <begin position="39"/>
        <end position="65"/>
    </location>
</feature>
<organism evidence="2 3">
    <name type="scientific">Hucho hucho</name>
    <name type="common">huchen</name>
    <dbReference type="NCBI Taxonomy" id="62062"/>
    <lineage>
        <taxon>Eukaryota</taxon>
        <taxon>Metazoa</taxon>
        <taxon>Chordata</taxon>
        <taxon>Craniata</taxon>
        <taxon>Vertebrata</taxon>
        <taxon>Euteleostomi</taxon>
        <taxon>Actinopterygii</taxon>
        <taxon>Neopterygii</taxon>
        <taxon>Teleostei</taxon>
        <taxon>Protacanthopterygii</taxon>
        <taxon>Salmoniformes</taxon>
        <taxon>Salmonidae</taxon>
        <taxon>Salmoninae</taxon>
        <taxon>Hucho</taxon>
    </lineage>
</organism>
<evidence type="ECO:0000313" key="3">
    <source>
        <dbReference type="Proteomes" id="UP000314982"/>
    </source>
</evidence>
<dbReference type="Ensembl" id="ENSHHUT00000016011.1">
    <property type="protein sequence ID" value="ENSHHUP00000015461.1"/>
    <property type="gene ID" value="ENSHHUG00000009630.1"/>
</dbReference>
<dbReference type="STRING" id="62062.ENSHHUP00000015461"/>